<protein>
    <recommendedName>
        <fullName evidence="5">nucleoside-diphosphate kinase</fullName>
        <ecNumber evidence="5">2.7.4.6</ecNumber>
    </recommendedName>
</protein>
<keyword evidence="6" id="KW-0808">Transferase</keyword>
<dbReference type="PROSITE" id="PS51374">
    <property type="entry name" value="NDPK_LIKE"/>
    <property type="match status" value="1"/>
</dbReference>
<keyword evidence="12" id="KW-1185">Reference proteome</keyword>
<comment type="cofactor">
    <cofactor evidence="3">
        <name>Mg(2+)</name>
        <dbReference type="ChEBI" id="CHEBI:18420"/>
    </cofactor>
</comment>
<dbReference type="Pfam" id="PF00334">
    <property type="entry name" value="NDK"/>
    <property type="match status" value="1"/>
</dbReference>
<gene>
    <name evidence="11" type="ORF">KSP40_PGU018038</name>
</gene>
<sequence>MGLTVLAGIAFAVEVDQENPTHRGRKPCKFLPPPFLVDSNFCFFCRIAEIISRFERKGYKLVAIKLVIPTNDFAQKHYHDLKERPFFSGLCDFLSSGPVLAMVWEGEGVIKYGRKLIGATDPQKSEPGTIRGDLAVVVGRRNKLTGNERFQLPPVRVESGSCTAKEGKGIPTGARRGSRRNLRCKLEGDRPAEGLQEATSLAETGGVGLRSCVGSRLIPENK</sequence>
<evidence type="ECO:0000259" key="10">
    <source>
        <dbReference type="SMART" id="SM00562"/>
    </source>
</evidence>
<evidence type="ECO:0000256" key="3">
    <source>
        <dbReference type="ARBA" id="ARBA00001946"/>
    </source>
</evidence>
<accession>A0ABR2M4J5</accession>
<dbReference type="EC" id="2.7.4.6" evidence="5"/>
<evidence type="ECO:0000256" key="5">
    <source>
        <dbReference type="ARBA" id="ARBA00012966"/>
    </source>
</evidence>
<dbReference type="Proteomes" id="UP001412067">
    <property type="component" value="Unassembled WGS sequence"/>
</dbReference>
<evidence type="ECO:0000256" key="8">
    <source>
        <dbReference type="PROSITE-ProRule" id="PRU00706"/>
    </source>
</evidence>
<dbReference type="InterPro" id="IPR001564">
    <property type="entry name" value="Nucleoside_diP_kinase"/>
</dbReference>
<organism evidence="11 12">
    <name type="scientific">Platanthera guangdongensis</name>
    <dbReference type="NCBI Taxonomy" id="2320717"/>
    <lineage>
        <taxon>Eukaryota</taxon>
        <taxon>Viridiplantae</taxon>
        <taxon>Streptophyta</taxon>
        <taxon>Embryophyta</taxon>
        <taxon>Tracheophyta</taxon>
        <taxon>Spermatophyta</taxon>
        <taxon>Magnoliopsida</taxon>
        <taxon>Liliopsida</taxon>
        <taxon>Asparagales</taxon>
        <taxon>Orchidaceae</taxon>
        <taxon>Orchidoideae</taxon>
        <taxon>Orchideae</taxon>
        <taxon>Orchidinae</taxon>
        <taxon>Platanthera</taxon>
    </lineage>
</organism>
<reference evidence="11 12" key="1">
    <citation type="journal article" date="2022" name="Nat. Plants">
        <title>Genomes of leafy and leafless Platanthera orchids illuminate the evolution of mycoheterotrophy.</title>
        <authorList>
            <person name="Li M.H."/>
            <person name="Liu K.W."/>
            <person name="Li Z."/>
            <person name="Lu H.C."/>
            <person name="Ye Q.L."/>
            <person name="Zhang D."/>
            <person name="Wang J.Y."/>
            <person name="Li Y.F."/>
            <person name="Zhong Z.M."/>
            <person name="Liu X."/>
            <person name="Yu X."/>
            <person name="Liu D.K."/>
            <person name="Tu X.D."/>
            <person name="Liu B."/>
            <person name="Hao Y."/>
            <person name="Liao X.Y."/>
            <person name="Jiang Y.T."/>
            <person name="Sun W.H."/>
            <person name="Chen J."/>
            <person name="Chen Y.Q."/>
            <person name="Ai Y."/>
            <person name="Zhai J.W."/>
            <person name="Wu S.S."/>
            <person name="Zhou Z."/>
            <person name="Hsiao Y.Y."/>
            <person name="Wu W.L."/>
            <person name="Chen Y.Y."/>
            <person name="Lin Y.F."/>
            <person name="Hsu J.L."/>
            <person name="Li C.Y."/>
            <person name="Wang Z.W."/>
            <person name="Zhao X."/>
            <person name="Zhong W.Y."/>
            <person name="Ma X.K."/>
            <person name="Ma L."/>
            <person name="Huang J."/>
            <person name="Chen G.Z."/>
            <person name="Huang M.Z."/>
            <person name="Huang L."/>
            <person name="Peng D.H."/>
            <person name="Luo Y.B."/>
            <person name="Zou S.Q."/>
            <person name="Chen S.P."/>
            <person name="Lan S."/>
            <person name="Tsai W.C."/>
            <person name="Van de Peer Y."/>
            <person name="Liu Z.J."/>
        </authorList>
    </citation>
    <scope>NUCLEOTIDE SEQUENCE [LARGE SCALE GENOMIC DNA]</scope>
    <source>
        <strain evidence="11">Lor288</strain>
    </source>
</reference>
<dbReference type="CDD" id="cd04413">
    <property type="entry name" value="NDPk_I"/>
    <property type="match status" value="1"/>
</dbReference>
<proteinExistence type="inferred from homology"/>
<evidence type="ECO:0000256" key="1">
    <source>
        <dbReference type="ARBA" id="ARBA00000082"/>
    </source>
</evidence>
<evidence type="ECO:0000313" key="12">
    <source>
        <dbReference type="Proteomes" id="UP001412067"/>
    </source>
</evidence>
<comment type="caution">
    <text evidence="8">Lacks conserved residue(s) required for the propagation of feature annotation.</text>
</comment>
<evidence type="ECO:0000256" key="4">
    <source>
        <dbReference type="ARBA" id="ARBA00008142"/>
    </source>
</evidence>
<keyword evidence="7" id="KW-0418">Kinase</keyword>
<evidence type="ECO:0000256" key="9">
    <source>
        <dbReference type="RuleBase" id="RU004011"/>
    </source>
</evidence>
<dbReference type="InterPro" id="IPR034907">
    <property type="entry name" value="NDK-like_dom"/>
</dbReference>
<feature type="domain" description="Nucleoside diphosphate kinase-like" evidence="10">
    <location>
        <begin position="46"/>
        <end position="159"/>
    </location>
</feature>
<dbReference type="PANTHER" id="PTHR11349">
    <property type="entry name" value="NUCLEOSIDE DIPHOSPHATE KINASE"/>
    <property type="match status" value="1"/>
</dbReference>
<comment type="catalytic activity">
    <reaction evidence="1">
        <text>a 2'-deoxyribonucleoside 5'-diphosphate + ATP = a 2'-deoxyribonucleoside 5'-triphosphate + ADP</text>
        <dbReference type="Rhea" id="RHEA:44640"/>
        <dbReference type="ChEBI" id="CHEBI:30616"/>
        <dbReference type="ChEBI" id="CHEBI:61560"/>
        <dbReference type="ChEBI" id="CHEBI:73316"/>
        <dbReference type="ChEBI" id="CHEBI:456216"/>
        <dbReference type="EC" id="2.7.4.6"/>
    </reaction>
</comment>
<dbReference type="EMBL" id="JBBWWR010000012">
    <property type="protein sequence ID" value="KAK8958534.1"/>
    <property type="molecule type" value="Genomic_DNA"/>
</dbReference>
<dbReference type="SUPFAM" id="SSF54919">
    <property type="entry name" value="Nucleoside diphosphate kinase, NDK"/>
    <property type="match status" value="1"/>
</dbReference>
<dbReference type="SMART" id="SM00562">
    <property type="entry name" value="NDK"/>
    <property type="match status" value="1"/>
</dbReference>
<comment type="caution">
    <text evidence="11">The sequence shown here is derived from an EMBL/GenBank/DDBJ whole genome shotgun (WGS) entry which is preliminary data.</text>
</comment>
<evidence type="ECO:0000313" key="11">
    <source>
        <dbReference type="EMBL" id="KAK8958534.1"/>
    </source>
</evidence>
<dbReference type="PRINTS" id="PR01243">
    <property type="entry name" value="NUCDPKINASE"/>
</dbReference>
<comment type="catalytic activity">
    <reaction evidence="2">
        <text>a ribonucleoside 5'-diphosphate + ATP = a ribonucleoside 5'-triphosphate + ADP</text>
        <dbReference type="Rhea" id="RHEA:18113"/>
        <dbReference type="ChEBI" id="CHEBI:30616"/>
        <dbReference type="ChEBI" id="CHEBI:57930"/>
        <dbReference type="ChEBI" id="CHEBI:61557"/>
        <dbReference type="ChEBI" id="CHEBI:456216"/>
        <dbReference type="EC" id="2.7.4.6"/>
    </reaction>
</comment>
<evidence type="ECO:0000256" key="7">
    <source>
        <dbReference type="ARBA" id="ARBA00022777"/>
    </source>
</evidence>
<comment type="similarity">
    <text evidence="4 8 9">Belongs to the NDK family.</text>
</comment>
<dbReference type="InterPro" id="IPR036850">
    <property type="entry name" value="NDK-like_dom_sf"/>
</dbReference>
<evidence type="ECO:0000256" key="2">
    <source>
        <dbReference type="ARBA" id="ARBA00000937"/>
    </source>
</evidence>
<dbReference type="Gene3D" id="3.30.70.141">
    <property type="entry name" value="Nucleoside diphosphate kinase-like domain"/>
    <property type="match status" value="1"/>
</dbReference>
<name>A0ABR2M4J5_9ASPA</name>
<evidence type="ECO:0000256" key="6">
    <source>
        <dbReference type="ARBA" id="ARBA00022679"/>
    </source>
</evidence>